<feature type="compositionally biased region" description="Polar residues" evidence="1">
    <location>
        <begin position="112"/>
        <end position="125"/>
    </location>
</feature>
<comment type="caution">
    <text evidence="3">The sequence shown here is derived from an EMBL/GenBank/DDBJ whole genome shotgun (WGS) entry which is preliminary data.</text>
</comment>
<feature type="region of interest" description="Disordered" evidence="1">
    <location>
        <begin position="65"/>
        <end position="147"/>
    </location>
</feature>
<accession>A0A813Y8V6</accession>
<feature type="chain" id="PRO_5032576384" evidence="2">
    <location>
        <begin position="20"/>
        <end position="147"/>
    </location>
</feature>
<keyword evidence="4" id="KW-1185">Reference proteome</keyword>
<gene>
    <name evidence="3" type="ORF">OXX778_LOCUS10401</name>
</gene>
<dbReference type="EMBL" id="CAJNOC010001643">
    <property type="protein sequence ID" value="CAF0880756.1"/>
    <property type="molecule type" value="Genomic_DNA"/>
</dbReference>
<feature type="compositionally biased region" description="Basic and acidic residues" evidence="1">
    <location>
        <begin position="67"/>
        <end position="105"/>
    </location>
</feature>
<reference evidence="3" key="1">
    <citation type="submission" date="2021-02" db="EMBL/GenBank/DDBJ databases">
        <authorList>
            <person name="Nowell W R."/>
        </authorList>
    </citation>
    <scope>NUCLEOTIDE SEQUENCE</scope>
    <source>
        <strain evidence="3">Ploen Becks lab</strain>
    </source>
</reference>
<dbReference type="Proteomes" id="UP000663879">
    <property type="component" value="Unassembled WGS sequence"/>
</dbReference>
<evidence type="ECO:0000256" key="2">
    <source>
        <dbReference type="SAM" id="SignalP"/>
    </source>
</evidence>
<feature type="signal peptide" evidence="2">
    <location>
        <begin position="1"/>
        <end position="19"/>
    </location>
</feature>
<organism evidence="3 4">
    <name type="scientific">Brachionus calyciflorus</name>
    <dbReference type="NCBI Taxonomy" id="104777"/>
    <lineage>
        <taxon>Eukaryota</taxon>
        <taxon>Metazoa</taxon>
        <taxon>Spiralia</taxon>
        <taxon>Gnathifera</taxon>
        <taxon>Rotifera</taxon>
        <taxon>Eurotatoria</taxon>
        <taxon>Monogononta</taxon>
        <taxon>Pseudotrocha</taxon>
        <taxon>Ploima</taxon>
        <taxon>Brachionidae</taxon>
        <taxon>Brachionus</taxon>
    </lineage>
</organism>
<protein>
    <submittedName>
        <fullName evidence="3">Uncharacterized protein</fullName>
    </submittedName>
</protein>
<sequence length="147" mass="16890">MNVLLPLFLALTVFNIVYGQDSRKELKKSLRDLFENITPEELMKILPSIQAQIVPSDAQAPVQIQFIREKQGKPNDKSKSEENGKSENKQNSKIESEQDSRREGEQNEESTDGQNMTSQGEQNGESEQRKLRPELMRQDNIRSERPC</sequence>
<evidence type="ECO:0000313" key="3">
    <source>
        <dbReference type="EMBL" id="CAF0880756.1"/>
    </source>
</evidence>
<proteinExistence type="predicted"/>
<dbReference type="AlphaFoldDB" id="A0A813Y8V6"/>
<evidence type="ECO:0000313" key="4">
    <source>
        <dbReference type="Proteomes" id="UP000663879"/>
    </source>
</evidence>
<keyword evidence="2" id="KW-0732">Signal</keyword>
<feature type="compositionally biased region" description="Basic and acidic residues" evidence="1">
    <location>
        <begin position="126"/>
        <end position="147"/>
    </location>
</feature>
<evidence type="ECO:0000256" key="1">
    <source>
        <dbReference type="SAM" id="MobiDB-lite"/>
    </source>
</evidence>
<name>A0A813Y8V6_9BILA</name>